<name>A0A0E9XP87_ANGAN</name>
<reference evidence="1" key="1">
    <citation type="submission" date="2014-11" db="EMBL/GenBank/DDBJ databases">
        <authorList>
            <person name="Amaro Gonzalez C."/>
        </authorList>
    </citation>
    <scope>NUCLEOTIDE SEQUENCE</scope>
</reference>
<protein>
    <submittedName>
        <fullName evidence="1">Uncharacterized protein</fullName>
    </submittedName>
</protein>
<accession>A0A0E9XP87</accession>
<proteinExistence type="predicted"/>
<reference evidence="1" key="2">
    <citation type="journal article" date="2015" name="Fish Shellfish Immunol.">
        <title>Early steps in the European eel (Anguilla anguilla)-Vibrio vulnificus interaction in the gills: Role of the RtxA13 toxin.</title>
        <authorList>
            <person name="Callol A."/>
            <person name="Pajuelo D."/>
            <person name="Ebbesson L."/>
            <person name="Teles M."/>
            <person name="MacKenzie S."/>
            <person name="Amaro C."/>
        </authorList>
    </citation>
    <scope>NUCLEOTIDE SEQUENCE</scope>
</reference>
<evidence type="ECO:0000313" key="1">
    <source>
        <dbReference type="EMBL" id="JAI03514.1"/>
    </source>
</evidence>
<dbReference type="AlphaFoldDB" id="A0A0E9XP87"/>
<dbReference type="EMBL" id="GBXM01005064">
    <property type="protein sequence ID" value="JAI03514.1"/>
    <property type="molecule type" value="Transcribed_RNA"/>
</dbReference>
<sequence>MSFIFLRKGYLSAPHRVFPHAFYLLRFVRTPF</sequence>
<organism evidence="1">
    <name type="scientific">Anguilla anguilla</name>
    <name type="common">European freshwater eel</name>
    <name type="synonym">Muraena anguilla</name>
    <dbReference type="NCBI Taxonomy" id="7936"/>
    <lineage>
        <taxon>Eukaryota</taxon>
        <taxon>Metazoa</taxon>
        <taxon>Chordata</taxon>
        <taxon>Craniata</taxon>
        <taxon>Vertebrata</taxon>
        <taxon>Euteleostomi</taxon>
        <taxon>Actinopterygii</taxon>
        <taxon>Neopterygii</taxon>
        <taxon>Teleostei</taxon>
        <taxon>Anguilliformes</taxon>
        <taxon>Anguillidae</taxon>
        <taxon>Anguilla</taxon>
    </lineage>
</organism>